<dbReference type="EMBL" id="JACHJS010000001">
    <property type="protein sequence ID" value="MBB4968327.1"/>
    <property type="molecule type" value="Genomic_DNA"/>
</dbReference>
<dbReference type="Proteomes" id="UP000542674">
    <property type="component" value="Unassembled WGS sequence"/>
</dbReference>
<keyword evidence="1" id="KW-0418">Kinase</keyword>
<evidence type="ECO:0000313" key="1">
    <source>
        <dbReference type="EMBL" id="MBB4968327.1"/>
    </source>
</evidence>
<dbReference type="GO" id="GO:0019748">
    <property type="term" value="P:secondary metabolic process"/>
    <property type="evidence" value="ECO:0007669"/>
    <property type="project" value="InterPro"/>
</dbReference>
<evidence type="ECO:0000313" key="2">
    <source>
        <dbReference type="Proteomes" id="UP000542674"/>
    </source>
</evidence>
<dbReference type="InterPro" id="IPR006748">
    <property type="entry name" value="NH2Glyco/OHUrea_AB-resist_kin"/>
</dbReference>
<name>A0A7W7WYK6_9PSEU</name>
<proteinExistence type="predicted"/>
<dbReference type="SUPFAM" id="SSF56112">
    <property type="entry name" value="Protein kinase-like (PK-like)"/>
    <property type="match status" value="1"/>
</dbReference>
<dbReference type="EC" id="2.7.1.72" evidence="1"/>
<dbReference type="RefSeq" id="WP_184673775.1">
    <property type="nucleotide sequence ID" value="NZ_BAABAI010000028.1"/>
</dbReference>
<gene>
    <name evidence="1" type="ORF">F4559_005686</name>
</gene>
<keyword evidence="1" id="KW-0808">Transferase</keyword>
<reference evidence="1 2" key="1">
    <citation type="submission" date="2020-08" db="EMBL/GenBank/DDBJ databases">
        <title>Sequencing the genomes of 1000 actinobacteria strains.</title>
        <authorList>
            <person name="Klenk H.-P."/>
        </authorList>
    </citation>
    <scope>NUCLEOTIDE SEQUENCE [LARGE SCALE GENOMIC DNA]</scope>
    <source>
        <strain evidence="1 2">DSM 45084</strain>
    </source>
</reference>
<comment type="caution">
    <text evidence="1">The sequence shown here is derived from an EMBL/GenBank/DDBJ whole genome shotgun (WGS) entry which is preliminary data.</text>
</comment>
<dbReference type="GO" id="GO:0050300">
    <property type="term" value="F:aminoglycoside 6-kinase activity"/>
    <property type="evidence" value="ECO:0007669"/>
    <property type="project" value="UniProtKB-EC"/>
</dbReference>
<sequence>MITAPADFAVDLGAEARRWRDTLPALATRYCSRWALTPDGDPMFGYVAAVLPVRRADGHPAVLKLTWLDEETRSEPLALATWNGDGAVLLLDHDDADGALLLERLDADHSLADEPIAAALAVIGGLVRRLTVPAPAGLRRVVVDDLAARNRELGTPVEPRVVDHAAGMGRELAASAAHLLVNEDLHYGNVLRASREPWLVIDPKPLSGDPEYGVIPLLWNRLAELDGERGLRDRRAAVVAAAGLDPDRTRAWTYYRAVVNHLWAVEVGDRAFADRLAAITRSTVERAA</sequence>
<organism evidence="1 2">
    <name type="scientific">Saccharothrix violaceirubra</name>
    <dbReference type="NCBI Taxonomy" id="413306"/>
    <lineage>
        <taxon>Bacteria</taxon>
        <taxon>Bacillati</taxon>
        <taxon>Actinomycetota</taxon>
        <taxon>Actinomycetes</taxon>
        <taxon>Pseudonocardiales</taxon>
        <taxon>Pseudonocardiaceae</taxon>
        <taxon>Saccharothrix</taxon>
    </lineage>
</organism>
<protein>
    <submittedName>
        <fullName evidence="1">Streptomycin 6-kinase</fullName>
        <ecNumber evidence="1">2.7.1.72</ecNumber>
    </submittedName>
</protein>
<accession>A0A7W7WYK6</accession>
<keyword evidence="2" id="KW-1185">Reference proteome</keyword>
<dbReference type="InterPro" id="IPR011009">
    <property type="entry name" value="Kinase-like_dom_sf"/>
</dbReference>
<dbReference type="Pfam" id="PF04655">
    <property type="entry name" value="APH_6_hur"/>
    <property type="match status" value="1"/>
</dbReference>
<dbReference type="AlphaFoldDB" id="A0A7W7WYK6"/>